<organism evidence="1 2">
    <name type="scientific">Aporhodopirellula aestuarii</name>
    <dbReference type="NCBI Taxonomy" id="2950107"/>
    <lineage>
        <taxon>Bacteria</taxon>
        <taxon>Pseudomonadati</taxon>
        <taxon>Planctomycetota</taxon>
        <taxon>Planctomycetia</taxon>
        <taxon>Pirellulales</taxon>
        <taxon>Pirellulaceae</taxon>
        <taxon>Aporhodopirellula</taxon>
    </lineage>
</organism>
<dbReference type="EMBL" id="JAMQBK010000026">
    <property type="protein sequence ID" value="MCM2370968.1"/>
    <property type="molecule type" value="Genomic_DNA"/>
</dbReference>
<keyword evidence="2" id="KW-1185">Reference proteome</keyword>
<protein>
    <recommendedName>
        <fullName evidence="3">Secreted protein</fullName>
    </recommendedName>
</protein>
<proteinExistence type="predicted"/>
<evidence type="ECO:0008006" key="3">
    <source>
        <dbReference type="Google" id="ProtNLM"/>
    </source>
</evidence>
<gene>
    <name evidence="1" type="ORF">NB063_10145</name>
</gene>
<sequence>MKSHQAYFSFLVCFFLGTLLCLPGCGDEKPKLVTDGMSEEEIQTRDDLTIANSQPHDDD</sequence>
<dbReference type="RefSeq" id="WP_250928612.1">
    <property type="nucleotide sequence ID" value="NZ_JAMQBK010000026.1"/>
</dbReference>
<dbReference type="Proteomes" id="UP001202961">
    <property type="component" value="Unassembled WGS sequence"/>
</dbReference>
<accession>A0ABT0U2E4</accession>
<comment type="caution">
    <text evidence="1">The sequence shown here is derived from an EMBL/GenBank/DDBJ whole genome shotgun (WGS) entry which is preliminary data.</text>
</comment>
<evidence type="ECO:0000313" key="2">
    <source>
        <dbReference type="Proteomes" id="UP001202961"/>
    </source>
</evidence>
<evidence type="ECO:0000313" key="1">
    <source>
        <dbReference type="EMBL" id="MCM2370968.1"/>
    </source>
</evidence>
<name>A0ABT0U2E4_9BACT</name>
<reference evidence="1 2" key="1">
    <citation type="journal article" date="2022" name="Syst. Appl. Microbiol.">
        <title>Rhodopirellula aestuarii sp. nov., a novel member of the genus Rhodopirellula isolated from brackish sediments collected in the Tagus River estuary, Portugal.</title>
        <authorList>
            <person name="Vitorino I.R."/>
            <person name="Klimek D."/>
            <person name="Calusinska M."/>
            <person name="Lobo-da-Cunha A."/>
            <person name="Vasconcelos V."/>
            <person name="Lage O.M."/>
        </authorList>
    </citation>
    <scope>NUCLEOTIDE SEQUENCE [LARGE SCALE GENOMIC DNA]</scope>
    <source>
        <strain evidence="1 2">ICT_H3.1</strain>
    </source>
</reference>